<accession>A0A5B9EE74</accession>
<sequence>MWSFKMNIVGPMLLSGVLLVTELVCVAKTPPVEQPKQQPGTCCAQGFDVVSIKQTKENSDNVLMFSREDGFNAQNVHVAALLNYAFDAHEYQIIGLPDWARSTTFDVVGKFSDPNEVALKKATLEEREEWVAKILVERFHLVSHKEKRVMPVYDLTVSKDGFKAKQSQPATVDQGHLADSVNPQQGMLYATNRSIFGKSAPFSDLAPLLSGIVNRSVIDKTGVTGSYDIKLVWTPEQAMLSNAPQSSQGPPDIYTALQQQLGLRLSSSKAPVDVLVIDSISFPIAN</sequence>
<organism evidence="1 2">
    <name type="scientific">Terriglobus albidus</name>
    <dbReference type="NCBI Taxonomy" id="1592106"/>
    <lineage>
        <taxon>Bacteria</taxon>
        <taxon>Pseudomonadati</taxon>
        <taxon>Acidobacteriota</taxon>
        <taxon>Terriglobia</taxon>
        <taxon>Terriglobales</taxon>
        <taxon>Acidobacteriaceae</taxon>
        <taxon>Terriglobus</taxon>
    </lineage>
</organism>
<dbReference type="EMBL" id="CP042806">
    <property type="protein sequence ID" value="QEE30059.1"/>
    <property type="molecule type" value="Genomic_DNA"/>
</dbReference>
<dbReference type="KEGG" id="talb:FTW19_19980"/>
<evidence type="ECO:0000313" key="2">
    <source>
        <dbReference type="Proteomes" id="UP000321820"/>
    </source>
</evidence>
<gene>
    <name evidence="1" type="ORF">FTW19_19980</name>
</gene>
<dbReference type="NCBIfam" id="TIGR03435">
    <property type="entry name" value="Soli_TIGR03435"/>
    <property type="match status" value="1"/>
</dbReference>
<dbReference type="AlphaFoldDB" id="A0A5B9EE74"/>
<evidence type="ECO:0000313" key="1">
    <source>
        <dbReference type="EMBL" id="QEE30059.1"/>
    </source>
</evidence>
<dbReference type="Pfam" id="PF12543">
    <property type="entry name" value="DUF3738"/>
    <property type="match status" value="1"/>
</dbReference>
<reference evidence="1 2" key="1">
    <citation type="submission" date="2019-08" db="EMBL/GenBank/DDBJ databases">
        <title>Complete genome sequence of Terriglobus albidus strain ORNL.</title>
        <authorList>
            <person name="Podar M."/>
        </authorList>
    </citation>
    <scope>NUCLEOTIDE SEQUENCE [LARGE SCALE GENOMIC DNA]</scope>
    <source>
        <strain evidence="1 2">ORNL</strain>
    </source>
</reference>
<proteinExistence type="predicted"/>
<keyword evidence="2" id="KW-1185">Reference proteome</keyword>
<dbReference type="InterPro" id="IPR017801">
    <property type="entry name" value="DUF3738"/>
</dbReference>
<dbReference type="OrthoDB" id="108420at2"/>
<name>A0A5B9EE74_9BACT</name>
<protein>
    <submittedName>
        <fullName evidence="1">TIGR03435 family protein</fullName>
    </submittedName>
</protein>
<dbReference type="Proteomes" id="UP000321820">
    <property type="component" value="Chromosome"/>
</dbReference>